<proteinExistence type="predicted"/>
<organism evidence="1 2">
    <name type="scientific">Pediococcus ethanolidurans</name>
    <dbReference type="NCBI Taxonomy" id="319653"/>
    <lineage>
        <taxon>Bacteria</taxon>
        <taxon>Bacillati</taxon>
        <taxon>Bacillota</taxon>
        <taxon>Bacilli</taxon>
        <taxon>Lactobacillales</taxon>
        <taxon>Lactobacillaceae</taxon>
        <taxon>Pediococcus</taxon>
    </lineage>
</organism>
<evidence type="ECO:0000313" key="1">
    <source>
        <dbReference type="EMBL" id="KRN82853.1"/>
    </source>
</evidence>
<dbReference type="Proteomes" id="UP000051749">
    <property type="component" value="Unassembled WGS sequence"/>
</dbReference>
<reference evidence="1 2" key="1">
    <citation type="journal article" date="2015" name="Genome Announc.">
        <title>Expanding the biotechnology potential of lactobacilli through comparative genomics of 213 strains and associated genera.</title>
        <authorList>
            <person name="Sun Z."/>
            <person name="Harris H.M."/>
            <person name="McCann A."/>
            <person name="Guo C."/>
            <person name="Argimon S."/>
            <person name="Zhang W."/>
            <person name="Yang X."/>
            <person name="Jeffery I.B."/>
            <person name="Cooney J.C."/>
            <person name="Kagawa T.F."/>
            <person name="Liu W."/>
            <person name="Song Y."/>
            <person name="Salvetti E."/>
            <person name="Wrobel A."/>
            <person name="Rasinkangas P."/>
            <person name="Parkhill J."/>
            <person name="Rea M.C."/>
            <person name="O'Sullivan O."/>
            <person name="Ritari J."/>
            <person name="Douillard F.P."/>
            <person name="Paul Ross R."/>
            <person name="Yang R."/>
            <person name="Briner A.E."/>
            <person name="Felis G.E."/>
            <person name="de Vos W.M."/>
            <person name="Barrangou R."/>
            <person name="Klaenhammer T.R."/>
            <person name="Caufield P.W."/>
            <person name="Cui Y."/>
            <person name="Zhang H."/>
            <person name="O'Toole P.W."/>
        </authorList>
    </citation>
    <scope>NUCLEOTIDE SEQUENCE [LARGE SCALE GENOMIC DNA]</scope>
    <source>
        <strain evidence="1 2">DSM 22301</strain>
    </source>
</reference>
<gene>
    <name evidence="1" type="ORF">IV87_GL001803</name>
</gene>
<accession>A0A0R2K6C3</accession>
<dbReference type="AlphaFoldDB" id="A0A0R2K6C3"/>
<name>A0A0R2K6C3_9LACO</name>
<dbReference type="PATRIC" id="fig|319653.3.peg.1835"/>
<evidence type="ECO:0000313" key="2">
    <source>
        <dbReference type="Proteomes" id="UP000051749"/>
    </source>
</evidence>
<sequence length="52" mass="5947">MRDDSSVTLERVGHVEERTTDGYTHRLSRSQEKSVEVIDTFTRKVGISLQPV</sequence>
<dbReference type="EMBL" id="JQBY01000006">
    <property type="protein sequence ID" value="KRN82853.1"/>
    <property type="molecule type" value="Genomic_DNA"/>
</dbReference>
<comment type="caution">
    <text evidence="1">The sequence shown here is derived from an EMBL/GenBank/DDBJ whole genome shotgun (WGS) entry which is preliminary data.</text>
</comment>
<protein>
    <submittedName>
        <fullName evidence="1">Uncharacterized protein</fullName>
    </submittedName>
</protein>